<dbReference type="Gene3D" id="1.20.1290.10">
    <property type="entry name" value="AhpD-like"/>
    <property type="match status" value="1"/>
</dbReference>
<dbReference type="Proteomes" id="UP000575083">
    <property type="component" value="Unassembled WGS sequence"/>
</dbReference>
<keyword evidence="3" id="KW-1185">Reference proteome</keyword>
<dbReference type="AlphaFoldDB" id="A0A7X0PC05"/>
<sequence length="181" mass="19969">MTCRIAPAPMPFDPEIAPTIERVMKGQPPLHLFATLARDTRLAQKFFAAGLLDKGHLSIRQRELVIDRTTALCRSEYEWGVHATLFAGVAGLTAEQLHSTAVGGADDPCWTGEDRLLIRLCDALHQGCDVPDALWSELAAHFSEEALLELLMLAGFYRTVAYLTNALRMPLENGVARFPKP</sequence>
<keyword evidence="2" id="KW-0560">Oxidoreductase</keyword>
<reference evidence="2 3" key="1">
    <citation type="submission" date="2020-08" db="EMBL/GenBank/DDBJ databases">
        <title>Functional genomics of gut bacteria from endangered species of beetles.</title>
        <authorList>
            <person name="Carlos-Shanley C."/>
        </authorList>
    </citation>
    <scope>NUCLEOTIDE SEQUENCE [LARGE SCALE GENOMIC DNA]</scope>
    <source>
        <strain evidence="2 3">S00198</strain>
    </source>
</reference>
<proteinExistence type="predicted"/>
<gene>
    <name evidence="2" type="ORF">HNP48_001678</name>
</gene>
<organism evidence="2 3">
    <name type="scientific">Acidovorax soli</name>
    <dbReference type="NCBI Taxonomy" id="592050"/>
    <lineage>
        <taxon>Bacteria</taxon>
        <taxon>Pseudomonadati</taxon>
        <taxon>Pseudomonadota</taxon>
        <taxon>Betaproteobacteria</taxon>
        <taxon>Burkholderiales</taxon>
        <taxon>Comamonadaceae</taxon>
        <taxon>Acidovorax</taxon>
    </lineage>
</organism>
<protein>
    <submittedName>
        <fullName evidence="2">Alkylhydroperoxidase family enzyme</fullName>
    </submittedName>
</protein>
<evidence type="ECO:0000313" key="3">
    <source>
        <dbReference type="Proteomes" id="UP000575083"/>
    </source>
</evidence>
<evidence type="ECO:0000313" key="2">
    <source>
        <dbReference type="EMBL" id="MBB6559014.1"/>
    </source>
</evidence>
<dbReference type="PANTHER" id="PTHR34846">
    <property type="entry name" value="4-CARBOXYMUCONOLACTONE DECARBOXYLASE FAMILY PROTEIN (AFU_ORTHOLOGUE AFUA_6G11590)"/>
    <property type="match status" value="1"/>
</dbReference>
<feature type="domain" description="Carboxymuconolactone decarboxylase-like" evidence="1">
    <location>
        <begin position="47"/>
        <end position="110"/>
    </location>
</feature>
<dbReference type="GO" id="GO:0051920">
    <property type="term" value="F:peroxiredoxin activity"/>
    <property type="evidence" value="ECO:0007669"/>
    <property type="project" value="InterPro"/>
</dbReference>
<dbReference type="RefSeq" id="WP_184856411.1">
    <property type="nucleotide sequence ID" value="NZ_JACHLK010000002.1"/>
</dbReference>
<dbReference type="Pfam" id="PF02627">
    <property type="entry name" value="CMD"/>
    <property type="match status" value="1"/>
</dbReference>
<evidence type="ECO:0000259" key="1">
    <source>
        <dbReference type="Pfam" id="PF02627"/>
    </source>
</evidence>
<dbReference type="SUPFAM" id="SSF69118">
    <property type="entry name" value="AhpD-like"/>
    <property type="match status" value="1"/>
</dbReference>
<keyword evidence="2" id="KW-0575">Peroxidase</keyword>
<dbReference type="InterPro" id="IPR003779">
    <property type="entry name" value="CMD-like"/>
</dbReference>
<comment type="caution">
    <text evidence="2">The sequence shown here is derived from an EMBL/GenBank/DDBJ whole genome shotgun (WGS) entry which is preliminary data.</text>
</comment>
<accession>A0A7X0PC05</accession>
<dbReference type="EMBL" id="JACHLK010000002">
    <property type="protein sequence ID" value="MBB6559014.1"/>
    <property type="molecule type" value="Genomic_DNA"/>
</dbReference>
<name>A0A7X0PC05_9BURK</name>
<dbReference type="PANTHER" id="PTHR34846:SF5">
    <property type="entry name" value="CARBOXYMUCONOLACTONE DECARBOXYLASE-LIKE DOMAIN-CONTAINING PROTEIN"/>
    <property type="match status" value="1"/>
</dbReference>
<dbReference type="InterPro" id="IPR029032">
    <property type="entry name" value="AhpD-like"/>
</dbReference>